<dbReference type="eggNOG" id="ENOG502S91X">
    <property type="taxonomic scope" value="Eukaryota"/>
</dbReference>
<protein>
    <recommendedName>
        <fullName evidence="3">START domain-containing protein</fullName>
    </recommendedName>
</protein>
<accession>T0QTI8</accession>
<evidence type="ECO:0000313" key="1">
    <source>
        <dbReference type="EMBL" id="EQC37335.1"/>
    </source>
</evidence>
<gene>
    <name evidence="1" type="ORF">SDRG_05553</name>
</gene>
<organism evidence="1 2">
    <name type="scientific">Saprolegnia diclina (strain VS20)</name>
    <dbReference type="NCBI Taxonomy" id="1156394"/>
    <lineage>
        <taxon>Eukaryota</taxon>
        <taxon>Sar</taxon>
        <taxon>Stramenopiles</taxon>
        <taxon>Oomycota</taxon>
        <taxon>Saprolegniomycetes</taxon>
        <taxon>Saprolegniales</taxon>
        <taxon>Saprolegniaceae</taxon>
        <taxon>Saprolegnia</taxon>
    </lineage>
</organism>
<dbReference type="AlphaFoldDB" id="T0QTI8"/>
<dbReference type="InParanoid" id="T0QTI8"/>
<dbReference type="GeneID" id="19946280"/>
<name>T0QTI8_SAPDV</name>
<dbReference type="VEuPathDB" id="FungiDB:SDRG_05553"/>
<sequence length="357" mass="39687">MTDDSNEDEASLLAPLTDDDDEPLIDAAIMDSLLDEPCPRRVRKRQKDELVYLRKQVAELSAHLAALTNDNASKLQNCSTRWERVAQNQKMAAQQATMENARLKRSLEDQLHLATALDKLLVKRPRLAVMAVADTADWKLRRLPSEPAARAAALDAILTDAYENVESLFVRSRILDAAPGHRSLSVTEVDDTLCVAVESVAALPHTFMDASNNVWSFWATSDGLQLAFARYERLQMVGDDTVYCRVTASMDEGMPCIGMLYAIKRFVQDNRVIFVLKTILDDESYPWPRGLLIGNHTASIVVEAAGDNHSIRRMVVAGKISTQLPDESPLRGVPTTIGEVVLKIVRPVFDTLEFLLS</sequence>
<dbReference type="OMA" id="PCIGMLY"/>
<evidence type="ECO:0008006" key="3">
    <source>
        <dbReference type="Google" id="ProtNLM"/>
    </source>
</evidence>
<keyword evidence="2" id="KW-1185">Reference proteome</keyword>
<dbReference type="STRING" id="1156394.T0QTI8"/>
<proteinExistence type="predicted"/>
<dbReference type="OrthoDB" id="168104at2759"/>
<reference evidence="1 2" key="1">
    <citation type="submission" date="2012-04" db="EMBL/GenBank/DDBJ databases">
        <title>The Genome Sequence of Saprolegnia declina VS20.</title>
        <authorList>
            <consortium name="The Broad Institute Genome Sequencing Platform"/>
            <person name="Russ C."/>
            <person name="Nusbaum C."/>
            <person name="Tyler B."/>
            <person name="van West P."/>
            <person name="Dieguez-Uribeondo J."/>
            <person name="de Bruijn I."/>
            <person name="Tripathy S."/>
            <person name="Jiang R."/>
            <person name="Young S.K."/>
            <person name="Zeng Q."/>
            <person name="Gargeya S."/>
            <person name="Fitzgerald M."/>
            <person name="Haas B."/>
            <person name="Abouelleil A."/>
            <person name="Alvarado L."/>
            <person name="Arachchi H.M."/>
            <person name="Berlin A."/>
            <person name="Chapman S.B."/>
            <person name="Goldberg J."/>
            <person name="Griggs A."/>
            <person name="Gujja S."/>
            <person name="Hansen M."/>
            <person name="Howarth C."/>
            <person name="Imamovic A."/>
            <person name="Larimer J."/>
            <person name="McCowen C."/>
            <person name="Montmayeur A."/>
            <person name="Murphy C."/>
            <person name="Neiman D."/>
            <person name="Pearson M."/>
            <person name="Priest M."/>
            <person name="Roberts A."/>
            <person name="Saif S."/>
            <person name="Shea T."/>
            <person name="Sisk P."/>
            <person name="Sykes S."/>
            <person name="Wortman J."/>
            <person name="Nusbaum C."/>
            <person name="Birren B."/>
        </authorList>
    </citation>
    <scope>NUCLEOTIDE SEQUENCE [LARGE SCALE GENOMIC DNA]</scope>
    <source>
        <strain evidence="1 2">VS20</strain>
    </source>
</reference>
<evidence type="ECO:0000313" key="2">
    <source>
        <dbReference type="Proteomes" id="UP000030762"/>
    </source>
</evidence>
<dbReference type="EMBL" id="JH767145">
    <property type="protein sequence ID" value="EQC37335.1"/>
    <property type="molecule type" value="Genomic_DNA"/>
</dbReference>
<dbReference type="Proteomes" id="UP000030762">
    <property type="component" value="Unassembled WGS sequence"/>
</dbReference>
<dbReference type="RefSeq" id="XP_008609497.1">
    <property type="nucleotide sequence ID" value="XM_008611275.1"/>
</dbReference>